<dbReference type="AlphaFoldDB" id="A0A3B0X014"/>
<keyword evidence="1" id="KW-1133">Transmembrane helix</keyword>
<keyword evidence="1" id="KW-0472">Membrane</keyword>
<organism evidence="3">
    <name type="scientific">hydrothermal vent metagenome</name>
    <dbReference type="NCBI Taxonomy" id="652676"/>
    <lineage>
        <taxon>unclassified sequences</taxon>
        <taxon>metagenomes</taxon>
        <taxon>ecological metagenomes</taxon>
    </lineage>
</organism>
<dbReference type="GO" id="GO:0006629">
    <property type="term" value="P:lipid metabolic process"/>
    <property type="evidence" value="ECO:0007669"/>
    <property type="project" value="InterPro"/>
</dbReference>
<evidence type="ECO:0000259" key="2">
    <source>
        <dbReference type="Pfam" id="PF00487"/>
    </source>
</evidence>
<dbReference type="InterPro" id="IPR005804">
    <property type="entry name" value="FA_desaturase_dom"/>
</dbReference>
<feature type="non-terminal residue" evidence="3">
    <location>
        <position position="235"/>
    </location>
</feature>
<name>A0A3B0X014_9ZZZZ</name>
<dbReference type="Pfam" id="PF00487">
    <property type="entry name" value="FA_desaturase"/>
    <property type="match status" value="1"/>
</dbReference>
<evidence type="ECO:0000256" key="1">
    <source>
        <dbReference type="SAM" id="Phobius"/>
    </source>
</evidence>
<feature type="domain" description="Fatty acid desaturase" evidence="2">
    <location>
        <begin position="31"/>
        <end position="235"/>
    </location>
</feature>
<reference evidence="3" key="1">
    <citation type="submission" date="2018-06" db="EMBL/GenBank/DDBJ databases">
        <authorList>
            <person name="Zhirakovskaya E."/>
        </authorList>
    </citation>
    <scope>NUCLEOTIDE SEQUENCE</scope>
</reference>
<feature type="transmembrane region" description="Helical" evidence="1">
    <location>
        <begin position="169"/>
        <end position="188"/>
    </location>
</feature>
<evidence type="ECO:0000313" key="3">
    <source>
        <dbReference type="EMBL" id="VAW49946.1"/>
    </source>
</evidence>
<sequence>MFKYSADKKPVFIILLFTLVDFIAYFYLDNLWLLVGYWLLMMIPKGLISAWNHHHQHSHVFKSNVLNRILEFFYALHTGVTTNLWVLHHNLGHHRNFLDQSKDESRWKKSNGTTMGMLEYTLNVALTAYPRGYQVGKKYPKLQKQFIVYGLITFALLTTLTLYNPLNALFIFILPMICSLLYTAWATYGHHTGLDTEDPFSGSHNITDKWFNILTGNLGFHTAHHFKQGVHWSKL</sequence>
<accession>A0A3B0X014</accession>
<feature type="transmembrane region" description="Helical" evidence="1">
    <location>
        <begin position="12"/>
        <end position="28"/>
    </location>
</feature>
<proteinExistence type="predicted"/>
<gene>
    <name evidence="3" type="ORF">MNBD_GAMMA04-955</name>
</gene>
<keyword evidence="1" id="KW-0812">Transmembrane</keyword>
<dbReference type="EMBL" id="UOFB01000418">
    <property type="protein sequence ID" value="VAW49946.1"/>
    <property type="molecule type" value="Genomic_DNA"/>
</dbReference>
<feature type="transmembrane region" description="Helical" evidence="1">
    <location>
        <begin position="146"/>
        <end position="163"/>
    </location>
</feature>
<protein>
    <recommendedName>
        <fullName evidence="2">Fatty acid desaturase domain-containing protein</fullName>
    </recommendedName>
</protein>